<proteinExistence type="predicted"/>
<sequence>MMSNVYLNVMMKSGKNNFTLYNFFSEVDGISLLEKRGTVKGSIFTHDEPSLQSPRTLSTAQNLTPLLFKDEEGENIELKKIKIDQLPTLSDVFPQYLHHPYHQPTDFHQHSQAQYPHHPWPISDSSGNAPFDFSAYYHHHPMAHGYHPQPNDYAFNGWFPDSSNAGFFSADQINGYYAAAAQQHHHHLYPEPPKPHSSSTPIPPPPPPINVQPQPPPLPTTVFFPEQTIPTTTSEDGTIFDHKFTLPSLNTFKSGKHDGLEASNNFSFLNEVAHTLFGQ</sequence>
<name>A0A914Y8Y0_9BILA</name>
<dbReference type="Proteomes" id="UP000887577">
    <property type="component" value="Unplaced"/>
</dbReference>
<evidence type="ECO:0000313" key="2">
    <source>
        <dbReference type="Proteomes" id="UP000887577"/>
    </source>
</evidence>
<accession>A0A914Y8Y0</accession>
<reference evidence="3" key="1">
    <citation type="submission" date="2022-11" db="UniProtKB">
        <authorList>
            <consortium name="WormBaseParasite"/>
        </authorList>
    </citation>
    <scope>IDENTIFICATION</scope>
</reference>
<dbReference type="WBParaSite" id="PSU_v2.g16643.t1">
    <property type="protein sequence ID" value="PSU_v2.g16643.t1"/>
    <property type="gene ID" value="PSU_v2.g16643"/>
</dbReference>
<organism evidence="2 3">
    <name type="scientific">Panagrolaimus superbus</name>
    <dbReference type="NCBI Taxonomy" id="310955"/>
    <lineage>
        <taxon>Eukaryota</taxon>
        <taxon>Metazoa</taxon>
        <taxon>Ecdysozoa</taxon>
        <taxon>Nematoda</taxon>
        <taxon>Chromadorea</taxon>
        <taxon>Rhabditida</taxon>
        <taxon>Tylenchina</taxon>
        <taxon>Panagrolaimomorpha</taxon>
        <taxon>Panagrolaimoidea</taxon>
        <taxon>Panagrolaimidae</taxon>
        <taxon>Panagrolaimus</taxon>
    </lineage>
</organism>
<keyword evidence="2" id="KW-1185">Reference proteome</keyword>
<feature type="compositionally biased region" description="Pro residues" evidence="1">
    <location>
        <begin position="201"/>
        <end position="217"/>
    </location>
</feature>
<evidence type="ECO:0000313" key="3">
    <source>
        <dbReference type="WBParaSite" id="PSU_v2.g16643.t1"/>
    </source>
</evidence>
<dbReference type="AlphaFoldDB" id="A0A914Y8Y0"/>
<feature type="region of interest" description="Disordered" evidence="1">
    <location>
        <begin position="187"/>
        <end position="217"/>
    </location>
</feature>
<protein>
    <submittedName>
        <fullName evidence="3">Uncharacterized protein</fullName>
    </submittedName>
</protein>
<evidence type="ECO:0000256" key="1">
    <source>
        <dbReference type="SAM" id="MobiDB-lite"/>
    </source>
</evidence>